<reference evidence="3" key="4">
    <citation type="submission" date="2022-04" db="EMBL/GenBank/DDBJ databases">
        <authorList>
            <person name="Komine T."/>
            <person name="Fukano H."/>
            <person name="Wada S."/>
        </authorList>
    </citation>
    <scope>NUCLEOTIDE SEQUENCE</scope>
    <source>
        <strain evidence="3">NJB18185</strain>
    </source>
</reference>
<evidence type="ECO:0000256" key="1">
    <source>
        <dbReference type="SAM" id="MobiDB-lite"/>
    </source>
</evidence>
<organism evidence="3 5">
    <name type="scientific">Mycobacterium montefiorense</name>
    <dbReference type="NCBI Taxonomy" id="154654"/>
    <lineage>
        <taxon>Bacteria</taxon>
        <taxon>Bacillati</taxon>
        <taxon>Actinomycetota</taxon>
        <taxon>Actinomycetes</taxon>
        <taxon>Mycobacteriales</taxon>
        <taxon>Mycobacteriaceae</taxon>
        <taxon>Mycobacterium</taxon>
        <taxon>Mycobacterium simiae complex</taxon>
    </lineage>
</organism>
<reference evidence="4" key="2">
    <citation type="submission" date="2018-04" db="EMBL/GenBank/DDBJ databases">
        <title>Draft genome sequence of Mycobacterium montefiorense isolated from Japanese black salamander.</title>
        <authorList>
            <person name="Fukano H."/>
            <person name="Yoshida M."/>
            <person name="Shimizu A."/>
            <person name="Iwao H."/>
            <person name="Kurata O."/>
            <person name="Katayama Y."/>
            <person name="Omatsu T."/>
            <person name="Mizutani T."/>
            <person name="Wada S."/>
            <person name="Hoshino Y."/>
        </authorList>
    </citation>
    <scope>NUCLEOTIDE SEQUENCE [LARGE SCALE GENOMIC DNA]</scope>
    <source>
        <strain evidence="4">BS</strain>
    </source>
</reference>
<gene>
    <name evidence="2" type="ORF">MmonteBS_49040</name>
    <name evidence="3" type="ORF">NJB18185_35550</name>
</gene>
<comment type="caution">
    <text evidence="3">The sequence shown here is derived from an EMBL/GenBank/DDBJ whole genome shotgun (WGS) entry which is preliminary data.</text>
</comment>
<reference evidence="3" key="3">
    <citation type="journal article" date="2022" name="Microbiol. Resour. Announc.">
        <title>Draft Genome Sequences of Eight Mycobacterium montefiorense Strains Isolated from Salamanders in Captivity.</title>
        <authorList>
            <person name="Komine T."/>
            <person name="Ihara H."/>
            <person name="Fukano H."/>
            <person name="Hoshino Y."/>
            <person name="Kurata O."/>
            <person name="Wada S."/>
        </authorList>
    </citation>
    <scope>NUCLEOTIDE SEQUENCE</scope>
    <source>
        <strain evidence="3">NJB18185</strain>
    </source>
</reference>
<feature type="compositionally biased region" description="Basic and acidic residues" evidence="1">
    <location>
        <begin position="13"/>
        <end position="27"/>
    </location>
</feature>
<accession>A0AA37PPB4</accession>
<dbReference type="EMBL" id="BFCH01000036">
    <property type="protein sequence ID" value="GBG40532.1"/>
    <property type="molecule type" value="Genomic_DNA"/>
</dbReference>
<sequence length="62" mass="6856">MKAVPNSKLPGPDTKRRSDARVKEGSRRGTALANAIKKLWVIAKVPQRQINVAPVVKDLKRP</sequence>
<name>A0AA37PPB4_9MYCO</name>
<dbReference type="AlphaFoldDB" id="A0AA37PPB4"/>
<dbReference type="Proteomes" id="UP000245060">
    <property type="component" value="Unassembled WGS sequence"/>
</dbReference>
<reference evidence="2" key="1">
    <citation type="journal article" date="2018" name="Genome Announc.">
        <title>Draft Genome Sequence of Mycobacterium montefiorense Isolated from Japanese Black Salamander (Hynobius nigrescens).</title>
        <authorList>
            <person name="Fukano H."/>
            <person name="Yoshida M."/>
            <person name="Shimizu A."/>
            <person name="Iwao H."/>
            <person name="Katayama Y."/>
            <person name="Omatsu T."/>
            <person name="Mizutani T."/>
            <person name="Kurata O."/>
            <person name="Wada S."/>
            <person name="Hoshino Y."/>
        </authorList>
    </citation>
    <scope>NUCLEOTIDE SEQUENCE</scope>
    <source>
        <strain evidence="2">BS</strain>
    </source>
</reference>
<feature type="region of interest" description="Disordered" evidence="1">
    <location>
        <begin position="1"/>
        <end position="28"/>
    </location>
</feature>
<evidence type="ECO:0000313" key="3">
    <source>
        <dbReference type="EMBL" id="GKU73784.1"/>
    </source>
</evidence>
<dbReference type="EMBL" id="BQYH01000027">
    <property type="protein sequence ID" value="GKU73784.1"/>
    <property type="molecule type" value="Genomic_DNA"/>
</dbReference>
<evidence type="ECO:0000313" key="2">
    <source>
        <dbReference type="EMBL" id="GBG40532.1"/>
    </source>
</evidence>
<proteinExistence type="predicted"/>
<keyword evidence="4" id="KW-1185">Reference proteome</keyword>
<dbReference type="Proteomes" id="UP001139505">
    <property type="component" value="Unassembled WGS sequence"/>
</dbReference>
<evidence type="ECO:0000313" key="4">
    <source>
        <dbReference type="Proteomes" id="UP000245060"/>
    </source>
</evidence>
<protein>
    <submittedName>
        <fullName evidence="3">Uncharacterized protein</fullName>
    </submittedName>
</protein>
<evidence type="ECO:0000313" key="5">
    <source>
        <dbReference type="Proteomes" id="UP001139505"/>
    </source>
</evidence>